<dbReference type="InterPro" id="IPR058593">
    <property type="entry name" value="ARB_07466-like_C"/>
</dbReference>
<dbReference type="InterPro" id="IPR043426">
    <property type="entry name" value="MltB-like"/>
</dbReference>
<dbReference type="Gene3D" id="1.10.530.10">
    <property type="match status" value="1"/>
</dbReference>
<name>A0ABX8BPA3_9ACTN</name>
<evidence type="ECO:0000313" key="3">
    <source>
        <dbReference type="EMBL" id="QUX23508.1"/>
    </source>
</evidence>
<evidence type="ECO:0000256" key="1">
    <source>
        <dbReference type="SAM" id="MobiDB-lite"/>
    </source>
</evidence>
<dbReference type="EMBL" id="CP074133">
    <property type="protein sequence ID" value="QUX23508.1"/>
    <property type="molecule type" value="Genomic_DNA"/>
</dbReference>
<organism evidence="3 4">
    <name type="scientific">Nocardiopsis changdeensis</name>
    <dbReference type="NCBI Taxonomy" id="2831969"/>
    <lineage>
        <taxon>Bacteria</taxon>
        <taxon>Bacillati</taxon>
        <taxon>Actinomycetota</taxon>
        <taxon>Actinomycetes</taxon>
        <taxon>Streptosporangiales</taxon>
        <taxon>Nocardiopsidaceae</taxon>
        <taxon>Nocardiopsis</taxon>
    </lineage>
</organism>
<feature type="region of interest" description="Disordered" evidence="1">
    <location>
        <begin position="82"/>
        <end position="113"/>
    </location>
</feature>
<evidence type="ECO:0000313" key="4">
    <source>
        <dbReference type="Proteomes" id="UP000676079"/>
    </source>
</evidence>
<keyword evidence="4" id="KW-1185">Reference proteome</keyword>
<dbReference type="Proteomes" id="UP000676079">
    <property type="component" value="Chromosome"/>
</dbReference>
<accession>A0ABX8BPA3</accession>
<gene>
    <name evidence="3" type="ORF">KGD84_03790</name>
</gene>
<dbReference type="PANTHER" id="PTHR30163:SF8">
    <property type="entry name" value="LYTIC MUREIN TRANSGLYCOSYLASE"/>
    <property type="match status" value="1"/>
</dbReference>
<reference evidence="3 4" key="1">
    <citation type="submission" date="2021-05" db="EMBL/GenBank/DDBJ databases">
        <title>Direct Submission.</title>
        <authorList>
            <person name="Li K."/>
            <person name="Gao J."/>
        </authorList>
    </citation>
    <scope>NUCLEOTIDE SEQUENCE [LARGE SCALE GENOMIC DNA]</scope>
    <source>
        <strain evidence="3 4">Mg02</strain>
    </source>
</reference>
<dbReference type="RefSeq" id="WP_220564731.1">
    <property type="nucleotide sequence ID" value="NZ_CP074133.1"/>
</dbReference>
<evidence type="ECO:0000259" key="2">
    <source>
        <dbReference type="Pfam" id="PF26571"/>
    </source>
</evidence>
<protein>
    <submittedName>
        <fullName evidence="3">Lytic transglycosylase domain-containing protein</fullName>
    </submittedName>
</protein>
<dbReference type="InterPro" id="IPR023346">
    <property type="entry name" value="Lysozyme-like_dom_sf"/>
</dbReference>
<dbReference type="CDD" id="cd13399">
    <property type="entry name" value="Slt35-like"/>
    <property type="match status" value="1"/>
</dbReference>
<sequence>MKQLLYLPLALIAFIMVFVLLLVGVIAEEADGSFQEFPDSVPGIPDVVLFAYVAAASGVDEYAPGCEGMSWSLVAGIGYEESKHGTHDGSEADEEGNVRPPIIGIPLDGTNDTARIEDTDDGEMDGDEEFDRAVGPMQFIPGSWNIYGQDGDGNGEKDPNNIFDAAAATVAHLCRSGGNDLTTDEKMRQAIRGYNNSGEYVNDVMERKAHYDSLHVRPDGGQVGGGEMVSCANLGQLHPTMCSVHEHLNEKFGAFYLSAGGYRNESTSDHGYGMAIDYMMGPYGGIPSMENHAMAIQVINYVIKNHEILGVKGLIYDRHIWNAQRDSVGDWNAVRRFHQNTGDLTQDHVDHIHLAAGPGRMR</sequence>
<feature type="domain" description="ARB-07466-like C-terminal" evidence="2">
    <location>
        <begin position="235"/>
        <end position="348"/>
    </location>
</feature>
<dbReference type="Pfam" id="PF26571">
    <property type="entry name" value="VldE"/>
    <property type="match status" value="1"/>
</dbReference>
<proteinExistence type="predicted"/>
<dbReference type="PANTHER" id="PTHR30163">
    <property type="entry name" value="MEMBRANE-BOUND LYTIC MUREIN TRANSGLYCOSYLASE B"/>
    <property type="match status" value="1"/>
</dbReference>
<dbReference type="SUPFAM" id="SSF53955">
    <property type="entry name" value="Lysozyme-like"/>
    <property type="match status" value="1"/>
</dbReference>